<evidence type="ECO:0000313" key="1">
    <source>
        <dbReference type="EMBL" id="AXV04917.1"/>
    </source>
</evidence>
<keyword evidence="2" id="KW-1185">Reference proteome</keyword>
<sequence length="41" mass="4535">MARRYARLRVRCRPQGALVVHERNGAGCADQVADRVADPLS</sequence>
<name>A0A346XRS0_9ACTN</name>
<dbReference type="Proteomes" id="UP000264006">
    <property type="component" value="Chromosome"/>
</dbReference>
<dbReference type="AlphaFoldDB" id="A0A346XRS0"/>
<accession>A0A346XRS0</accession>
<organism evidence="1 2">
    <name type="scientific">Euzebya pacifica</name>
    <dbReference type="NCBI Taxonomy" id="1608957"/>
    <lineage>
        <taxon>Bacteria</taxon>
        <taxon>Bacillati</taxon>
        <taxon>Actinomycetota</taxon>
        <taxon>Nitriliruptoria</taxon>
        <taxon>Euzebyales</taxon>
    </lineage>
</organism>
<reference evidence="1 2" key="1">
    <citation type="submission" date="2018-09" db="EMBL/GenBank/DDBJ databases">
        <title>Complete genome sequence of Euzebya sp. DY32-46 isolated from seawater of Pacific Ocean.</title>
        <authorList>
            <person name="Xu L."/>
            <person name="Wu Y.-H."/>
            <person name="Xu X.-W."/>
        </authorList>
    </citation>
    <scope>NUCLEOTIDE SEQUENCE [LARGE SCALE GENOMIC DNA]</scope>
    <source>
        <strain evidence="1 2">DY32-46</strain>
    </source>
</reference>
<dbReference type="EMBL" id="CP031165">
    <property type="protein sequence ID" value="AXV04917.1"/>
    <property type="molecule type" value="Genomic_DNA"/>
</dbReference>
<proteinExistence type="predicted"/>
<evidence type="ECO:0000313" key="2">
    <source>
        <dbReference type="Proteomes" id="UP000264006"/>
    </source>
</evidence>
<dbReference type="KEGG" id="euz:DVS28_a0209"/>
<gene>
    <name evidence="1" type="ORF">DVS28_a0209</name>
</gene>
<protein>
    <submittedName>
        <fullName evidence="1">Uncharacterized protein</fullName>
    </submittedName>
</protein>